<sequence length="115" mass="13102">MSTAIPVHRCSSTLEGIEASKASSECPVNKWFRSFDQVHACACSYMFSQVDYNKEAVRHFGIYLQDLKNKVDDNYKRKVLKEERKDAVKELKDLMDHGGCIIIYTISLQGPLQSP</sequence>
<evidence type="ECO:0000313" key="2">
    <source>
        <dbReference type="Proteomes" id="UP000298030"/>
    </source>
</evidence>
<keyword evidence="2" id="KW-1185">Reference proteome</keyword>
<gene>
    <name evidence="1" type="ORF">FA13DRAFT_1402850</name>
</gene>
<reference evidence="1 2" key="1">
    <citation type="journal article" date="2019" name="Nat. Ecol. Evol.">
        <title>Megaphylogeny resolves global patterns of mushroom evolution.</title>
        <authorList>
            <person name="Varga T."/>
            <person name="Krizsan K."/>
            <person name="Foldi C."/>
            <person name="Dima B."/>
            <person name="Sanchez-Garcia M."/>
            <person name="Sanchez-Ramirez S."/>
            <person name="Szollosi G.J."/>
            <person name="Szarkandi J.G."/>
            <person name="Papp V."/>
            <person name="Albert L."/>
            <person name="Andreopoulos W."/>
            <person name="Angelini C."/>
            <person name="Antonin V."/>
            <person name="Barry K.W."/>
            <person name="Bougher N.L."/>
            <person name="Buchanan P."/>
            <person name="Buyck B."/>
            <person name="Bense V."/>
            <person name="Catcheside P."/>
            <person name="Chovatia M."/>
            <person name="Cooper J."/>
            <person name="Damon W."/>
            <person name="Desjardin D."/>
            <person name="Finy P."/>
            <person name="Geml J."/>
            <person name="Haridas S."/>
            <person name="Hughes K."/>
            <person name="Justo A."/>
            <person name="Karasinski D."/>
            <person name="Kautmanova I."/>
            <person name="Kiss B."/>
            <person name="Kocsube S."/>
            <person name="Kotiranta H."/>
            <person name="LaButti K.M."/>
            <person name="Lechner B.E."/>
            <person name="Liimatainen K."/>
            <person name="Lipzen A."/>
            <person name="Lukacs Z."/>
            <person name="Mihaltcheva S."/>
            <person name="Morgado L.N."/>
            <person name="Niskanen T."/>
            <person name="Noordeloos M.E."/>
            <person name="Ohm R.A."/>
            <person name="Ortiz-Santana B."/>
            <person name="Ovrebo C."/>
            <person name="Racz N."/>
            <person name="Riley R."/>
            <person name="Savchenko A."/>
            <person name="Shiryaev A."/>
            <person name="Soop K."/>
            <person name="Spirin V."/>
            <person name="Szebenyi C."/>
            <person name="Tomsovsky M."/>
            <person name="Tulloss R.E."/>
            <person name="Uehling J."/>
            <person name="Grigoriev I.V."/>
            <person name="Vagvolgyi C."/>
            <person name="Papp T."/>
            <person name="Martin F.M."/>
            <person name="Miettinen O."/>
            <person name="Hibbett D.S."/>
            <person name="Nagy L.G."/>
        </authorList>
    </citation>
    <scope>NUCLEOTIDE SEQUENCE [LARGE SCALE GENOMIC DNA]</scope>
    <source>
        <strain evidence="1 2">FP101781</strain>
    </source>
</reference>
<proteinExistence type="predicted"/>
<protein>
    <submittedName>
        <fullName evidence="1">Uncharacterized protein</fullName>
    </submittedName>
</protein>
<name>A0A4Y7SQ55_COPMI</name>
<dbReference type="Proteomes" id="UP000298030">
    <property type="component" value="Unassembled WGS sequence"/>
</dbReference>
<comment type="caution">
    <text evidence="1">The sequence shown here is derived from an EMBL/GenBank/DDBJ whole genome shotgun (WGS) entry which is preliminary data.</text>
</comment>
<dbReference type="AlphaFoldDB" id="A0A4Y7SQ55"/>
<evidence type="ECO:0000313" key="1">
    <source>
        <dbReference type="EMBL" id="TEB23788.1"/>
    </source>
</evidence>
<accession>A0A4Y7SQ55</accession>
<dbReference type="EMBL" id="QPFP01000074">
    <property type="protein sequence ID" value="TEB23788.1"/>
    <property type="molecule type" value="Genomic_DNA"/>
</dbReference>
<organism evidence="1 2">
    <name type="scientific">Coprinellus micaceus</name>
    <name type="common">Glistening ink-cap mushroom</name>
    <name type="synonym">Coprinus micaceus</name>
    <dbReference type="NCBI Taxonomy" id="71717"/>
    <lineage>
        <taxon>Eukaryota</taxon>
        <taxon>Fungi</taxon>
        <taxon>Dikarya</taxon>
        <taxon>Basidiomycota</taxon>
        <taxon>Agaricomycotina</taxon>
        <taxon>Agaricomycetes</taxon>
        <taxon>Agaricomycetidae</taxon>
        <taxon>Agaricales</taxon>
        <taxon>Agaricineae</taxon>
        <taxon>Psathyrellaceae</taxon>
        <taxon>Coprinellus</taxon>
    </lineage>
</organism>